<gene>
    <name evidence="3" type="ORF">SAMN05216174_101701</name>
</gene>
<dbReference type="EMBL" id="FMZZ01000001">
    <property type="protein sequence ID" value="SDC25642.1"/>
    <property type="molecule type" value="Genomic_DNA"/>
</dbReference>
<feature type="region of interest" description="Disordered" evidence="2">
    <location>
        <begin position="1"/>
        <end position="37"/>
    </location>
</feature>
<feature type="compositionally biased region" description="Low complexity" evidence="2">
    <location>
        <begin position="19"/>
        <end position="33"/>
    </location>
</feature>
<protein>
    <submittedName>
        <fullName evidence="3">Uncharacterized protein</fullName>
    </submittedName>
</protein>
<dbReference type="OrthoDB" id="3618464at2"/>
<feature type="coiled-coil region" evidence="1">
    <location>
        <begin position="42"/>
        <end position="104"/>
    </location>
</feature>
<organism evidence="3 4">
    <name type="scientific">Actinokineospora iranica</name>
    <dbReference type="NCBI Taxonomy" id="1271860"/>
    <lineage>
        <taxon>Bacteria</taxon>
        <taxon>Bacillati</taxon>
        <taxon>Actinomycetota</taxon>
        <taxon>Actinomycetes</taxon>
        <taxon>Pseudonocardiales</taxon>
        <taxon>Pseudonocardiaceae</taxon>
        <taxon>Actinokineospora</taxon>
    </lineage>
</organism>
<dbReference type="Proteomes" id="UP000199501">
    <property type="component" value="Unassembled WGS sequence"/>
</dbReference>
<dbReference type="STRING" id="1271860.SAMN05216174_101701"/>
<evidence type="ECO:0000256" key="2">
    <source>
        <dbReference type="SAM" id="MobiDB-lite"/>
    </source>
</evidence>
<evidence type="ECO:0000313" key="4">
    <source>
        <dbReference type="Proteomes" id="UP000199501"/>
    </source>
</evidence>
<feature type="region of interest" description="Disordered" evidence="2">
    <location>
        <begin position="148"/>
        <end position="182"/>
    </location>
</feature>
<name>A0A1G6K3L0_9PSEU</name>
<evidence type="ECO:0000313" key="3">
    <source>
        <dbReference type="EMBL" id="SDC25642.1"/>
    </source>
</evidence>
<dbReference type="RefSeq" id="WP_091448044.1">
    <property type="nucleotide sequence ID" value="NZ_FMZZ01000001.1"/>
</dbReference>
<accession>A0A1G6K3L0</accession>
<feature type="compositionally biased region" description="Basic and acidic residues" evidence="2">
    <location>
        <begin position="153"/>
        <end position="162"/>
    </location>
</feature>
<proteinExistence type="predicted"/>
<evidence type="ECO:0000256" key="1">
    <source>
        <dbReference type="SAM" id="Coils"/>
    </source>
</evidence>
<keyword evidence="1" id="KW-0175">Coiled coil</keyword>
<keyword evidence="4" id="KW-1185">Reference proteome</keyword>
<dbReference type="AlphaFoldDB" id="A0A1G6K3L0"/>
<reference evidence="4" key="1">
    <citation type="submission" date="2016-10" db="EMBL/GenBank/DDBJ databases">
        <authorList>
            <person name="Varghese N."/>
            <person name="Submissions S."/>
        </authorList>
    </citation>
    <scope>NUCLEOTIDE SEQUENCE [LARGE SCALE GENOMIC DNA]</scope>
    <source>
        <strain evidence="4">IBRC-M 10403</strain>
    </source>
</reference>
<sequence length="208" mass="21678">MSDTPPDPTSAAPVEPASPEGGTAPLPAPAGAGSEPDYKALYEAARNKITTAEKAAREARAKAKRLDEIEAAQQSEAEKAAARASAAENQVAALRRRAVDAEIRAAATGWADPTDAPRYLDDRDRYVSESGEIDTAAIAADLAAELARRPHLARQDGARRPAPDPSQGARQNGPAGLDAQITAAEKAGDWAAAIALKNQRLAQMPKAN</sequence>